<gene>
    <name evidence="2" type="ORF">HAX54_031202</name>
</gene>
<proteinExistence type="predicted"/>
<feature type="region of interest" description="Disordered" evidence="1">
    <location>
        <begin position="1"/>
        <end position="36"/>
    </location>
</feature>
<comment type="caution">
    <text evidence="2">The sequence shown here is derived from an EMBL/GenBank/DDBJ whole genome shotgun (WGS) entry which is preliminary data.</text>
</comment>
<name>A0ABS8VBZ0_DATST</name>
<reference evidence="2 3" key="1">
    <citation type="journal article" date="2021" name="BMC Genomics">
        <title>Datura genome reveals duplications of psychoactive alkaloid biosynthetic genes and high mutation rate following tissue culture.</title>
        <authorList>
            <person name="Rajewski A."/>
            <person name="Carter-House D."/>
            <person name="Stajich J."/>
            <person name="Litt A."/>
        </authorList>
    </citation>
    <scope>NUCLEOTIDE SEQUENCE [LARGE SCALE GENOMIC DNA]</scope>
    <source>
        <strain evidence="2">AR-01</strain>
    </source>
</reference>
<feature type="compositionally biased region" description="Basic and acidic residues" evidence="1">
    <location>
        <begin position="21"/>
        <end position="36"/>
    </location>
</feature>
<keyword evidence="3" id="KW-1185">Reference proteome</keyword>
<dbReference type="EMBL" id="JACEIK010003937">
    <property type="protein sequence ID" value="MCD9643599.1"/>
    <property type="molecule type" value="Genomic_DNA"/>
</dbReference>
<organism evidence="2 3">
    <name type="scientific">Datura stramonium</name>
    <name type="common">Jimsonweed</name>
    <name type="synonym">Common thornapple</name>
    <dbReference type="NCBI Taxonomy" id="4076"/>
    <lineage>
        <taxon>Eukaryota</taxon>
        <taxon>Viridiplantae</taxon>
        <taxon>Streptophyta</taxon>
        <taxon>Embryophyta</taxon>
        <taxon>Tracheophyta</taxon>
        <taxon>Spermatophyta</taxon>
        <taxon>Magnoliopsida</taxon>
        <taxon>eudicotyledons</taxon>
        <taxon>Gunneridae</taxon>
        <taxon>Pentapetalae</taxon>
        <taxon>asterids</taxon>
        <taxon>lamiids</taxon>
        <taxon>Solanales</taxon>
        <taxon>Solanaceae</taxon>
        <taxon>Solanoideae</taxon>
        <taxon>Datureae</taxon>
        <taxon>Datura</taxon>
    </lineage>
</organism>
<protein>
    <submittedName>
        <fullName evidence="2">Uncharacterized protein</fullName>
    </submittedName>
</protein>
<accession>A0ABS8VBZ0</accession>
<evidence type="ECO:0000256" key="1">
    <source>
        <dbReference type="SAM" id="MobiDB-lite"/>
    </source>
</evidence>
<dbReference type="Proteomes" id="UP000823775">
    <property type="component" value="Unassembled WGS sequence"/>
</dbReference>
<evidence type="ECO:0000313" key="2">
    <source>
        <dbReference type="EMBL" id="MCD9643599.1"/>
    </source>
</evidence>
<evidence type="ECO:0000313" key="3">
    <source>
        <dbReference type="Proteomes" id="UP000823775"/>
    </source>
</evidence>
<sequence length="108" mass="11970">MRSPLATMSKVGRKQNSVTAAKDDSNKGERGERSYKDAIHKNKWATFEHPIKRDLAAKEVIGDKDALRRSLAITSAASEVLTEDGKNCNTCSREITFGDDIKDSEEEV</sequence>